<evidence type="ECO:0000313" key="2">
    <source>
        <dbReference type="Proteomes" id="UP000321569"/>
    </source>
</evidence>
<dbReference type="Proteomes" id="UP000321569">
    <property type="component" value="Unassembled WGS sequence"/>
</dbReference>
<sequence length="62" mass="7143">MDGLDRETMKEWTDTFQDNKKSDQQLALLNASSTRLGANQINLYIYSTPKPSVLQRLARWLA</sequence>
<proteinExistence type="predicted"/>
<reference evidence="1 2" key="1">
    <citation type="submission" date="2019-07" db="EMBL/GenBank/DDBJ databases">
        <title>Whole genome shotgun sequence of Lactobacillus rapi NBRC 109618.</title>
        <authorList>
            <person name="Hosoyama A."/>
            <person name="Uohara A."/>
            <person name="Ohji S."/>
            <person name="Ichikawa N."/>
        </authorList>
    </citation>
    <scope>NUCLEOTIDE SEQUENCE [LARGE SCALE GENOMIC DNA]</scope>
    <source>
        <strain evidence="1 2">NBRC 109618</strain>
    </source>
</reference>
<dbReference type="AlphaFoldDB" id="A0A512PLC8"/>
<organism evidence="1 2">
    <name type="scientific">Lentilactobacillus rapi</name>
    <dbReference type="NCBI Taxonomy" id="481723"/>
    <lineage>
        <taxon>Bacteria</taxon>
        <taxon>Bacillati</taxon>
        <taxon>Bacillota</taxon>
        <taxon>Bacilli</taxon>
        <taxon>Lactobacillales</taxon>
        <taxon>Lactobacillaceae</taxon>
        <taxon>Lentilactobacillus</taxon>
    </lineage>
</organism>
<protein>
    <submittedName>
        <fullName evidence="1">Uncharacterized protein</fullName>
    </submittedName>
</protein>
<accession>A0A512PLC8</accession>
<dbReference type="RefSeq" id="WP_054748045.1">
    <property type="nucleotide sequence ID" value="NZ_BKAM01000007.1"/>
</dbReference>
<name>A0A512PLC8_9LACO</name>
<comment type="caution">
    <text evidence="1">The sequence shown here is derived from an EMBL/GenBank/DDBJ whole genome shotgun (WGS) entry which is preliminary data.</text>
</comment>
<evidence type="ECO:0000313" key="1">
    <source>
        <dbReference type="EMBL" id="GEP71991.1"/>
    </source>
</evidence>
<dbReference type="EMBL" id="BKAM01000007">
    <property type="protein sequence ID" value="GEP71991.1"/>
    <property type="molecule type" value="Genomic_DNA"/>
</dbReference>
<gene>
    <name evidence="1" type="ORF">LRA02_08590</name>
</gene>